<dbReference type="AlphaFoldDB" id="A0A9P8UT10"/>
<feature type="domain" description="Ubiquitin-like protease family profile" evidence="5">
    <location>
        <begin position="133"/>
        <end position="246"/>
    </location>
</feature>
<protein>
    <recommendedName>
        <fullName evidence="5">Ubiquitin-like protease family profile domain-containing protein</fullName>
    </recommendedName>
</protein>
<keyword evidence="7" id="KW-1185">Reference proteome</keyword>
<comment type="caution">
    <text evidence="6">The sequence shown here is derived from an EMBL/GenBank/DDBJ whole genome shotgun (WGS) entry which is preliminary data.</text>
</comment>
<organism evidence="6 7">
    <name type="scientific">Truncatella angustata</name>
    <dbReference type="NCBI Taxonomy" id="152316"/>
    <lineage>
        <taxon>Eukaryota</taxon>
        <taxon>Fungi</taxon>
        <taxon>Dikarya</taxon>
        <taxon>Ascomycota</taxon>
        <taxon>Pezizomycotina</taxon>
        <taxon>Sordariomycetes</taxon>
        <taxon>Xylariomycetidae</taxon>
        <taxon>Amphisphaeriales</taxon>
        <taxon>Sporocadaceae</taxon>
        <taxon>Truncatella</taxon>
    </lineage>
</organism>
<proteinExistence type="inferred from homology"/>
<dbReference type="Pfam" id="PF02902">
    <property type="entry name" value="Peptidase_C48"/>
    <property type="match status" value="1"/>
</dbReference>
<dbReference type="Gene3D" id="3.40.395.10">
    <property type="entry name" value="Adenoviral Proteinase, Chain A"/>
    <property type="match status" value="1"/>
</dbReference>
<dbReference type="GO" id="GO:0019783">
    <property type="term" value="F:ubiquitin-like protein peptidase activity"/>
    <property type="evidence" value="ECO:0007669"/>
    <property type="project" value="UniProtKB-ARBA"/>
</dbReference>
<feature type="compositionally biased region" description="Basic residues" evidence="4">
    <location>
        <begin position="363"/>
        <end position="375"/>
    </location>
</feature>
<dbReference type="EMBL" id="JAGPXC010000002">
    <property type="protein sequence ID" value="KAH6657942.1"/>
    <property type="molecule type" value="Genomic_DNA"/>
</dbReference>
<dbReference type="RefSeq" id="XP_045962176.1">
    <property type="nucleotide sequence ID" value="XM_046108738.1"/>
</dbReference>
<dbReference type="GeneID" id="70137629"/>
<evidence type="ECO:0000256" key="3">
    <source>
        <dbReference type="ARBA" id="ARBA00022801"/>
    </source>
</evidence>
<evidence type="ECO:0000259" key="5">
    <source>
        <dbReference type="Pfam" id="PF02902"/>
    </source>
</evidence>
<evidence type="ECO:0000256" key="1">
    <source>
        <dbReference type="ARBA" id="ARBA00005234"/>
    </source>
</evidence>
<accession>A0A9P8UT10</accession>
<dbReference type="SUPFAM" id="SSF54001">
    <property type="entry name" value="Cysteine proteinases"/>
    <property type="match status" value="1"/>
</dbReference>
<dbReference type="GO" id="GO:0006508">
    <property type="term" value="P:proteolysis"/>
    <property type="evidence" value="ECO:0007669"/>
    <property type="project" value="UniProtKB-KW"/>
</dbReference>
<reference evidence="6" key="1">
    <citation type="journal article" date="2021" name="Nat. Commun.">
        <title>Genetic determinants of endophytism in the Arabidopsis root mycobiome.</title>
        <authorList>
            <person name="Mesny F."/>
            <person name="Miyauchi S."/>
            <person name="Thiergart T."/>
            <person name="Pickel B."/>
            <person name="Atanasova L."/>
            <person name="Karlsson M."/>
            <person name="Huettel B."/>
            <person name="Barry K.W."/>
            <person name="Haridas S."/>
            <person name="Chen C."/>
            <person name="Bauer D."/>
            <person name="Andreopoulos W."/>
            <person name="Pangilinan J."/>
            <person name="LaButti K."/>
            <person name="Riley R."/>
            <person name="Lipzen A."/>
            <person name="Clum A."/>
            <person name="Drula E."/>
            <person name="Henrissat B."/>
            <person name="Kohler A."/>
            <person name="Grigoriev I.V."/>
            <person name="Martin F.M."/>
            <person name="Hacquard S."/>
        </authorList>
    </citation>
    <scope>NUCLEOTIDE SEQUENCE</scope>
    <source>
        <strain evidence="6">MPI-SDFR-AT-0073</strain>
    </source>
</reference>
<keyword evidence="3" id="KW-0378">Hydrolase</keyword>
<dbReference type="Proteomes" id="UP000758603">
    <property type="component" value="Unassembled WGS sequence"/>
</dbReference>
<dbReference type="InterPro" id="IPR003653">
    <property type="entry name" value="Peptidase_C48_C"/>
</dbReference>
<sequence length="375" mass="43428">MDTNRLQLPADFKYTTMEVLDNGFILPRPPARVKSKLETIEPEAYWGYQSVSSTHNAPINGYAVDVSVEYEFGFLHEDAQHLINLKGTWLDSINLFHVSASDSVQKHLEEVMFRTKIAMVDNVDPQFFAHMKRRRYTIMPINTGDHWMTLFLHLEREAGVKRREGFTKVKSVTVIDPNQHVEMVGILERRVELLLESKGFTFAKGYQRRHIKTVLQKDMHSCGLHVYSTMKSLLHRVDHMVRREKVEYSETLWEPLHQKRFVAEKVRAKMRGICAEVFLKEHKGNVRAVFVETRGVIPHGQQKAVPASSILYPNSVAKRVDFDVEHRCSTLGKRKQNFNDTDDESDHETPAVLETGFTQLSARPRKRRYPGKVKD</sequence>
<dbReference type="GO" id="GO:0008234">
    <property type="term" value="F:cysteine-type peptidase activity"/>
    <property type="evidence" value="ECO:0007669"/>
    <property type="project" value="InterPro"/>
</dbReference>
<gene>
    <name evidence="6" type="ORF">BKA67DRAFT_673741</name>
</gene>
<name>A0A9P8UT10_9PEZI</name>
<feature type="region of interest" description="Disordered" evidence="4">
    <location>
        <begin position="334"/>
        <end position="375"/>
    </location>
</feature>
<evidence type="ECO:0000256" key="2">
    <source>
        <dbReference type="ARBA" id="ARBA00022670"/>
    </source>
</evidence>
<evidence type="ECO:0000313" key="7">
    <source>
        <dbReference type="Proteomes" id="UP000758603"/>
    </source>
</evidence>
<dbReference type="OrthoDB" id="4741593at2759"/>
<dbReference type="InterPro" id="IPR038765">
    <property type="entry name" value="Papain-like_cys_pep_sf"/>
</dbReference>
<evidence type="ECO:0000313" key="6">
    <source>
        <dbReference type="EMBL" id="KAH6657942.1"/>
    </source>
</evidence>
<comment type="similarity">
    <text evidence="1">Belongs to the peptidase C48 family.</text>
</comment>
<evidence type="ECO:0000256" key="4">
    <source>
        <dbReference type="SAM" id="MobiDB-lite"/>
    </source>
</evidence>
<keyword evidence="2" id="KW-0645">Protease</keyword>